<keyword evidence="4" id="KW-0411">Iron-sulfur</keyword>
<evidence type="ECO:0000313" key="8">
    <source>
        <dbReference type="Proteomes" id="UP001155483"/>
    </source>
</evidence>
<dbReference type="Gene3D" id="2.102.10.10">
    <property type="entry name" value="Rieske [2Fe-2S] iron-sulphur domain"/>
    <property type="match status" value="1"/>
</dbReference>
<dbReference type="InterPro" id="IPR036922">
    <property type="entry name" value="Rieske_2Fe-2S_sf"/>
</dbReference>
<comment type="caution">
    <text evidence="7">The sequence shown here is derived from an EMBL/GenBank/DDBJ whole genome shotgun (WGS) entry which is preliminary data.</text>
</comment>
<dbReference type="EMBL" id="JAOTIF010000012">
    <property type="protein sequence ID" value="MCU7550505.1"/>
    <property type="molecule type" value="Genomic_DNA"/>
</dbReference>
<reference evidence="7" key="1">
    <citation type="submission" date="2022-09" db="EMBL/GenBank/DDBJ databases">
        <authorList>
            <person name="Yuan C."/>
            <person name="Ke Z."/>
        </authorList>
    </citation>
    <scope>NUCLEOTIDE SEQUENCE</scope>
    <source>
        <strain evidence="7">LB-8</strain>
    </source>
</reference>
<dbReference type="PANTHER" id="PTHR10134">
    <property type="entry name" value="CYTOCHROME B-C1 COMPLEX SUBUNIT RIESKE, MITOCHONDRIAL"/>
    <property type="match status" value="1"/>
</dbReference>
<dbReference type="SUPFAM" id="SSF50022">
    <property type="entry name" value="ISP domain"/>
    <property type="match status" value="1"/>
</dbReference>
<sequence>MNRRDFLLNSCAACLGAAASASIFSSCTSTRYISGTIVKDGLTLSKDEFKLDQKGNIAYRSFVIVRNETLQYPICIYRFSEQEYTALWMRCTHQGTELQASGDVLQCPAHGSEFNNRGKVTNGPADRDLRIFPVTVNNKELFIDLRKQS</sequence>
<organism evidence="7 8">
    <name type="scientific">Paraflavisolibacter caeni</name>
    <dbReference type="NCBI Taxonomy" id="2982496"/>
    <lineage>
        <taxon>Bacteria</taxon>
        <taxon>Pseudomonadati</taxon>
        <taxon>Bacteroidota</taxon>
        <taxon>Chitinophagia</taxon>
        <taxon>Chitinophagales</taxon>
        <taxon>Chitinophagaceae</taxon>
        <taxon>Paraflavisolibacter</taxon>
    </lineage>
</organism>
<protein>
    <submittedName>
        <fullName evidence="7">Rieske (2Fe-2S) protein</fullName>
    </submittedName>
</protein>
<dbReference type="Proteomes" id="UP001155483">
    <property type="component" value="Unassembled WGS sequence"/>
</dbReference>
<dbReference type="PROSITE" id="PS51257">
    <property type="entry name" value="PROKAR_LIPOPROTEIN"/>
    <property type="match status" value="1"/>
</dbReference>
<evidence type="ECO:0000259" key="6">
    <source>
        <dbReference type="PROSITE" id="PS51296"/>
    </source>
</evidence>
<dbReference type="GO" id="GO:0046872">
    <property type="term" value="F:metal ion binding"/>
    <property type="evidence" value="ECO:0007669"/>
    <property type="project" value="UniProtKB-KW"/>
</dbReference>
<keyword evidence="2" id="KW-0479">Metal-binding</keyword>
<dbReference type="GO" id="GO:0051537">
    <property type="term" value="F:2 iron, 2 sulfur cluster binding"/>
    <property type="evidence" value="ECO:0007669"/>
    <property type="project" value="UniProtKB-KW"/>
</dbReference>
<keyword evidence="1" id="KW-0001">2Fe-2S</keyword>
<feature type="domain" description="Rieske" evidence="6">
    <location>
        <begin position="55"/>
        <end position="143"/>
    </location>
</feature>
<evidence type="ECO:0000313" key="7">
    <source>
        <dbReference type="EMBL" id="MCU7550505.1"/>
    </source>
</evidence>
<evidence type="ECO:0000256" key="3">
    <source>
        <dbReference type="ARBA" id="ARBA00023004"/>
    </source>
</evidence>
<keyword evidence="8" id="KW-1185">Reference proteome</keyword>
<accession>A0A9X3B8C1</accession>
<name>A0A9X3B8C1_9BACT</name>
<evidence type="ECO:0000256" key="2">
    <source>
        <dbReference type="ARBA" id="ARBA00022723"/>
    </source>
</evidence>
<evidence type="ECO:0000256" key="5">
    <source>
        <dbReference type="ARBA" id="ARBA00023157"/>
    </source>
</evidence>
<proteinExistence type="predicted"/>
<dbReference type="InterPro" id="IPR017941">
    <property type="entry name" value="Rieske_2Fe-2S"/>
</dbReference>
<dbReference type="RefSeq" id="WP_279297945.1">
    <property type="nucleotide sequence ID" value="NZ_JAOTIF010000012.1"/>
</dbReference>
<keyword evidence="3" id="KW-0408">Iron</keyword>
<keyword evidence="5" id="KW-1015">Disulfide bond</keyword>
<gene>
    <name evidence="7" type="ORF">OCK74_15410</name>
</gene>
<evidence type="ECO:0000256" key="1">
    <source>
        <dbReference type="ARBA" id="ARBA00022714"/>
    </source>
</evidence>
<dbReference type="PROSITE" id="PS51296">
    <property type="entry name" value="RIESKE"/>
    <property type="match status" value="1"/>
</dbReference>
<evidence type="ECO:0000256" key="4">
    <source>
        <dbReference type="ARBA" id="ARBA00023014"/>
    </source>
</evidence>
<dbReference type="CDD" id="cd03467">
    <property type="entry name" value="Rieske"/>
    <property type="match status" value="1"/>
</dbReference>
<dbReference type="AlphaFoldDB" id="A0A9X3B8C1"/>
<dbReference type="Pfam" id="PF00355">
    <property type="entry name" value="Rieske"/>
    <property type="match status" value="1"/>
</dbReference>
<reference evidence="7" key="2">
    <citation type="submission" date="2023-04" db="EMBL/GenBank/DDBJ databases">
        <title>Paracnuella aquatica gen. nov., sp. nov., a member of the family Chitinophagaceae isolated from a hot spring.</title>
        <authorList>
            <person name="Wang C."/>
        </authorList>
    </citation>
    <scope>NUCLEOTIDE SEQUENCE</scope>
    <source>
        <strain evidence="7">LB-8</strain>
    </source>
</reference>
<dbReference type="InterPro" id="IPR014349">
    <property type="entry name" value="Rieske_Fe-S_prot"/>
</dbReference>